<dbReference type="CDD" id="cd11318">
    <property type="entry name" value="AmyAc_bac_fung_AmyA"/>
    <property type="match status" value="1"/>
</dbReference>
<dbReference type="SMART" id="SM00642">
    <property type="entry name" value="Aamy"/>
    <property type="match status" value="1"/>
</dbReference>
<feature type="domain" description="Glycosyl hydrolase family 13 catalytic" evidence="9">
    <location>
        <begin position="4"/>
        <end position="402"/>
    </location>
</feature>
<dbReference type="Gene3D" id="2.60.40.1180">
    <property type="entry name" value="Golgi alpha-mannosidase II"/>
    <property type="match status" value="1"/>
</dbReference>
<feature type="active site" description="Proton donor" evidence="7">
    <location>
        <position position="264"/>
    </location>
</feature>
<dbReference type="EMBL" id="QWDC01000001">
    <property type="protein sequence ID" value="RFZ94831.1"/>
    <property type="molecule type" value="Genomic_DNA"/>
</dbReference>
<dbReference type="Gene3D" id="2.40.30.140">
    <property type="match status" value="1"/>
</dbReference>
<keyword evidence="5" id="KW-0119">Carbohydrate metabolism</keyword>
<dbReference type="Pfam" id="PF00128">
    <property type="entry name" value="Alpha-amylase"/>
    <property type="match status" value="1"/>
</dbReference>
<dbReference type="RefSeq" id="WP_117390389.1">
    <property type="nucleotide sequence ID" value="NZ_QWDC01000001.1"/>
</dbReference>
<dbReference type="PANTHER" id="PTHR43447">
    <property type="entry name" value="ALPHA-AMYLASE"/>
    <property type="match status" value="1"/>
</dbReference>
<comment type="similarity">
    <text evidence="2">Belongs to the glycosyl hydrolase 13 family.</text>
</comment>
<feature type="binding site" evidence="8">
    <location>
        <position position="197"/>
    </location>
    <ligand>
        <name>Ca(2+)</name>
        <dbReference type="ChEBI" id="CHEBI:29108"/>
        <label>1</label>
    </ligand>
</feature>
<proteinExistence type="inferred from homology"/>
<dbReference type="SUPFAM" id="SSF51445">
    <property type="entry name" value="(Trans)glycosidases"/>
    <property type="match status" value="1"/>
</dbReference>
<evidence type="ECO:0000256" key="2">
    <source>
        <dbReference type="ARBA" id="ARBA00008061"/>
    </source>
</evidence>
<dbReference type="GO" id="GO:0005975">
    <property type="term" value="P:carbohydrate metabolic process"/>
    <property type="evidence" value="ECO:0007669"/>
    <property type="project" value="InterPro"/>
</dbReference>
<evidence type="ECO:0000259" key="9">
    <source>
        <dbReference type="SMART" id="SM00642"/>
    </source>
</evidence>
<dbReference type="EC" id="3.2.1.1" evidence="10"/>
<keyword evidence="4 10" id="KW-0378">Hydrolase</keyword>
<dbReference type="SMR" id="A0A372NY73"/>
<dbReference type="NCBIfam" id="NF006968">
    <property type="entry name" value="PRK09441.1-1"/>
    <property type="match status" value="1"/>
</dbReference>
<evidence type="ECO:0000256" key="1">
    <source>
        <dbReference type="ARBA" id="ARBA00001913"/>
    </source>
</evidence>
<protein>
    <submittedName>
        <fullName evidence="10">Alpha-amylase</fullName>
        <ecNumber evidence="10">3.2.1.1</ecNumber>
    </submittedName>
</protein>
<keyword evidence="3 8" id="KW-0479">Metal-binding</keyword>
<evidence type="ECO:0000256" key="5">
    <source>
        <dbReference type="ARBA" id="ARBA00023277"/>
    </source>
</evidence>
<keyword evidence="11" id="KW-1185">Reference proteome</keyword>
<dbReference type="Gene3D" id="3.20.20.80">
    <property type="entry name" value="Glycosidases"/>
    <property type="match status" value="1"/>
</dbReference>
<evidence type="ECO:0000313" key="10">
    <source>
        <dbReference type="EMBL" id="RFZ94831.1"/>
    </source>
</evidence>
<evidence type="ECO:0000256" key="7">
    <source>
        <dbReference type="PIRSR" id="PIRSR001021-1"/>
    </source>
</evidence>
<feature type="binding site" evidence="8">
    <location>
        <position position="205"/>
    </location>
    <ligand>
        <name>Ca(2+)</name>
        <dbReference type="ChEBI" id="CHEBI:29108"/>
        <label>2</label>
    </ligand>
</feature>
<comment type="caution">
    <text evidence="10">The sequence shown here is derived from an EMBL/GenBank/DDBJ whole genome shotgun (WGS) entry which is preliminary data.</text>
</comment>
<evidence type="ECO:0000256" key="4">
    <source>
        <dbReference type="ARBA" id="ARBA00022801"/>
    </source>
</evidence>
<accession>A0A372NY73</accession>
<dbReference type="PIRSF" id="PIRSF001021">
    <property type="entry name" value="Alph-amls_thrmst"/>
    <property type="match status" value="1"/>
</dbReference>
<dbReference type="NCBIfam" id="NF006969">
    <property type="entry name" value="PRK09441.1-2"/>
    <property type="match status" value="1"/>
</dbReference>
<keyword evidence="6 10" id="KW-0326">Glycosidase</keyword>
<dbReference type="SUPFAM" id="SSF51011">
    <property type="entry name" value="Glycosyl hydrolase domain"/>
    <property type="match status" value="1"/>
</dbReference>
<feature type="binding site" evidence="8">
    <location>
        <position position="104"/>
    </location>
    <ligand>
        <name>Ca(2+)</name>
        <dbReference type="ChEBI" id="CHEBI:29108"/>
        <label>1</label>
    </ligand>
</feature>
<dbReference type="InterPro" id="IPR013776">
    <property type="entry name" value="A-amylase_thermo"/>
</dbReference>
<evidence type="ECO:0000256" key="6">
    <source>
        <dbReference type="ARBA" id="ARBA00023295"/>
    </source>
</evidence>
<feature type="binding site" evidence="8">
    <location>
        <position position="238"/>
    </location>
    <ligand>
        <name>Ca(2+)</name>
        <dbReference type="ChEBI" id="CHEBI:29108"/>
        <label>1</label>
    </ligand>
</feature>
<evidence type="ECO:0000256" key="8">
    <source>
        <dbReference type="PIRSR" id="PIRSR001021-2"/>
    </source>
</evidence>
<dbReference type="AlphaFoldDB" id="A0A372NY73"/>
<evidence type="ECO:0000256" key="3">
    <source>
        <dbReference type="ARBA" id="ARBA00022723"/>
    </source>
</evidence>
<dbReference type="OrthoDB" id="9806009at2"/>
<evidence type="ECO:0000313" key="11">
    <source>
        <dbReference type="Proteomes" id="UP000264217"/>
    </source>
</evidence>
<gene>
    <name evidence="10" type="ORF">D0C36_04660</name>
</gene>
<dbReference type="GO" id="GO:0005509">
    <property type="term" value="F:calcium ion binding"/>
    <property type="evidence" value="ECO:0007669"/>
    <property type="project" value="InterPro"/>
</dbReference>
<reference evidence="10 11" key="1">
    <citation type="submission" date="2018-08" db="EMBL/GenBank/DDBJ databases">
        <title>Mucilaginibacter sp. MYSH2.</title>
        <authorList>
            <person name="Seo T."/>
        </authorList>
    </citation>
    <scope>NUCLEOTIDE SEQUENCE [LARGE SCALE GENOMIC DNA]</scope>
    <source>
        <strain evidence="10 11">MYSH2</strain>
    </source>
</reference>
<keyword evidence="8" id="KW-0106">Calcium</keyword>
<dbReference type="Proteomes" id="UP000264217">
    <property type="component" value="Unassembled WGS sequence"/>
</dbReference>
<organism evidence="10 11">
    <name type="scientific">Mucilaginibacter conchicola</name>
    <dbReference type="NCBI Taxonomy" id="2303333"/>
    <lineage>
        <taxon>Bacteria</taxon>
        <taxon>Pseudomonadati</taxon>
        <taxon>Bacteroidota</taxon>
        <taxon>Sphingobacteriia</taxon>
        <taxon>Sphingobacteriales</taxon>
        <taxon>Sphingobacteriaceae</taxon>
        <taxon>Mucilaginibacter</taxon>
    </lineage>
</organism>
<dbReference type="GO" id="GO:0004556">
    <property type="term" value="F:alpha-amylase activity"/>
    <property type="evidence" value="ECO:0007669"/>
    <property type="project" value="UniProtKB-EC"/>
</dbReference>
<dbReference type="Pfam" id="PF09154">
    <property type="entry name" value="Alpha-amy_C_pro"/>
    <property type="match status" value="1"/>
</dbReference>
<feature type="binding site" evidence="8">
    <location>
        <position position="203"/>
    </location>
    <ligand>
        <name>Ca(2+)</name>
        <dbReference type="ChEBI" id="CHEBI:29108"/>
        <label>1</label>
    </ligand>
</feature>
<dbReference type="InterPro" id="IPR015237">
    <property type="entry name" value="Alpha-amylase_C_pro"/>
</dbReference>
<name>A0A372NY73_9SPHI</name>
<sequence length="497" mass="56751">MENFTMLQFFEWYYPADGSLWKHFKAEAEHLKNIGIDTVWLPPAHKGMAGSQANGYDSYDLYDLGEFDQKGSVATKYGTKQELIDAVAAAKAAGLKVYADIVLDHMGGADEKETITVRKVNPDNRNEFISDPYEIEAFTKFIFPGRKGQYSQFIWDHQCFAGVDYDARTKETAIFSIQNESGEGWQQVMSDEHGNYDFLMLCDIDFRNPNVREELKRWGKWYYKTVGFNGFRLDAIKHMDPTFFNEWLDYLRTELQHEFFTVGEYWEPYNLQPMLNYIEATGGRMSLFDAPLQGNFHKASNGGNNFDLRSIFDGTLVQANPALAVTLVENHDTQPLQSLEQPVQAWFRPIAYALILLRADGYPCIFYTDLYGAKYKDKGGDGEDYKVTLENVDEMEALLYARKHLAYGEQHDYFDHPNCIGWTRIGNEEHQNSGCAVLISNGDAGTKNMELGSNFAGKVFVDLLNKINEEIRINEDGWAQFTVKAGSVSVWGLKEHP</sequence>
<dbReference type="InterPro" id="IPR017853">
    <property type="entry name" value="GH"/>
</dbReference>
<feature type="active site" description="Nucleophile" evidence="7">
    <location>
        <position position="234"/>
    </location>
</feature>
<dbReference type="InterPro" id="IPR013780">
    <property type="entry name" value="Glyco_hydro_b"/>
</dbReference>
<dbReference type="InterPro" id="IPR006047">
    <property type="entry name" value="GH13_cat_dom"/>
</dbReference>
<comment type="cofactor">
    <cofactor evidence="1">
        <name>Ca(2+)</name>
        <dbReference type="ChEBI" id="CHEBI:29108"/>
    </cofactor>
</comment>